<dbReference type="PROSITE" id="PS50011">
    <property type="entry name" value="PROTEIN_KINASE_DOM"/>
    <property type="match status" value="1"/>
</dbReference>
<name>A0A319E3Z9_ASPSB</name>
<dbReference type="SMART" id="SM00220">
    <property type="entry name" value="S_TKc"/>
    <property type="match status" value="1"/>
</dbReference>
<dbReference type="OrthoDB" id="5979581at2759"/>
<evidence type="ECO:0000256" key="7">
    <source>
        <dbReference type="ARBA" id="ARBA00047899"/>
    </source>
</evidence>
<keyword evidence="5 12" id="KW-0418">Kinase</keyword>
<reference evidence="12 13" key="1">
    <citation type="submission" date="2018-02" db="EMBL/GenBank/DDBJ databases">
        <title>The genomes of Aspergillus section Nigri reveals drivers in fungal speciation.</title>
        <authorList>
            <consortium name="DOE Joint Genome Institute"/>
            <person name="Vesth T.C."/>
            <person name="Nybo J."/>
            <person name="Theobald S."/>
            <person name="Brandl J."/>
            <person name="Frisvad J.C."/>
            <person name="Nielsen K.F."/>
            <person name="Lyhne E.K."/>
            <person name="Kogle M.E."/>
            <person name="Kuo A."/>
            <person name="Riley R."/>
            <person name="Clum A."/>
            <person name="Nolan M."/>
            <person name="Lipzen A."/>
            <person name="Salamov A."/>
            <person name="Henrissat B."/>
            <person name="Wiebenga A."/>
            <person name="De vries R.P."/>
            <person name="Grigoriev I.V."/>
            <person name="Mortensen U.H."/>
            <person name="Andersen M.R."/>
            <person name="Baker S.E."/>
        </authorList>
    </citation>
    <scope>NUCLEOTIDE SEQUENCE [LARGE SCALE GENOMIC DNA]</scope>
    <source>
        <strain evidence="12 13">CBS 121057</strain>
    </source>
</reference>
<keyword evidence="4 9" id="KW-0547">Nucleotide-binding</keyword>
<dbReference type="PANTHER" id="PTHR47634:SF9">
    <property type="entry name" value="PROTEIN KINASE DOMAIN-CONTAINING PROTEIN-RELATED"/>
    <property type="match status" value="1"/>
</dbReference>
<evidence type="ECO:0000256" key="10">
    <source>
        <dbReference type="SAM" id="MobiDB-lite"/>
    </source>
</evidence>
<evidence type="ECO:0000313" key="12">
    <source>
        <dbReference type="EMBL" id="PYI04806.1"/>
    </source>
</evidence>
<dbReference type="PANTHER" id="PTHR47634">
    <property type="entry name" value="PROTEIN KINASE DOMAIN-CONTAINING PROTEIN-RELATED"/>
    <property type="match status" value="1"/>
</dbReference>
<keyword evidence="13" id="KW-1185">Reference proteome</keyword>
<evidence type="ECO:0000259" key="11">
    <source>
        <dbReference type="PROSITE" id="PS50011"/>
    </source>
</evidence>
<evidence type="ECO:0000256" key="2">
    <source>
        <dbReference type="ARBA" id="ARBA00022527"/>
    </source>
</evidence>
<keyword evidence="6 9" id="KW-0067">ATP-binding</keyword>
<evidence type="ECO:0000256" key="1">
    <source>
        <dbReference type="ARBA" id="ARBA00012513"/>
    </source>
</evidence>
<dbReference type="GO" id="GO:0050684">
    <property type="term" value="P:regulation of mRNA processing"/>
    <property type="evidence" value="ECO:0007669"/>
    <property type="project" value="TreeGrafter"/>
</dbReference>
<feature type="binding site" evidence="9">
    <location>
        <position position="127"/>
    </location>
    <ligand>
        <name>ATP</name>
        <dbReference type="ChEBI" id="CHEBI:30616"/>
    </ligand>
</feature>
<dbReference type="GO" id="GO:0004674">
    <property type="term" value="F:protein serine/threonine kinase activity"/>
    <property type="evidence" value="ECO:0007669"/>
    <property type="project" value="UniProtKB-KW"/>
</dbReference>
<organism evidence="12 13">
    <name type="scientific">Aspergillus sclerotiicarbonarius (strain CBS 121057 / IBT 28362)</name>
    <dbReference type="NCBI Taxonomy" id="1448318"/>
    <lineage>
        <taxon>Eukaryota</taxon>
        <taxon>Fungi</taxon>
        <taxon>Dikarya</taxon>
        <taxon>Ascomycota</taxon>
        <taxon>Pezizomycotina</taxon>
        <taxon>Eurotiomycetes</taxon>
        <taxon>Eurotiomycetidae</taxon>
        <taxon>Eurotiales</taxon>
        <taxon>Aspergillaceae</taxon>
        <taxon>Aspergillus</taxon>
        <taxon>Aspergillus subgen. Circumdati</taxon>
    </lineage>
</organism>
<evidence type="ECO:0000256" key="5">
    <source>
        <dbReference type="ARBA" id="ARBA00022777"/>
    </source>
</evidence>
<dbReference type="InterPro" id="IPR017441">
    <property type="entry name" value="Protein_kinase_ATP_BS"/>
</dbReference>
<keyword evidence="3" id="KW-0808">Transferase</keyword>
<comment type="catalytic activity">
    <reaction evidence="8">
        <text>L-seryl-[protein] + ATP = O-phospho-L-seryl-[protein] + ADP + H(+)</text>
        <dbReference type="Rhea" id="RHEA:17989"/>
        <dbReference type="Rhea" id="RHEA-COMP:9863"/>
        <dbReference type="Rhea" id="RHEA-COMP:11604"/>
        <dbReference type="ChEBI" id="CHEBI:15378"/>
        <dbReference type="ChEBI" id="CHEBI:29999"/>
        <dbReference type="ChEBI" id="CHEBI:30616"/>
        <dbReference type="ChEBI" id="CHEBI:83421"/>
        <dbReference type="ChEBI" id="CHEBI:456216"/>
        <dbReference type="EC" id="2.7.11.1"/>
    </reaction>
</comment>
<evidence type="ECO:0000256" key="8">
    <source>
        <dbReference type="ARBA" id="ARBA00048679"/>
    </source>
</evidence>
<feature type="domain" description="Protein kinase" evidence="11">
    <location>
        <begin position="98"/>
        <end position="463"/>
    </location>
</feature>
<proteinExistence type="predicted"/>
<evidence type="ECO:0000256" key="6">
    <source>
        <dbReference type="ARBA" id="ARBA00022840"/>
    </source>
</evidence>
<dbReference type="Proteomes" id="UP000248423">
    <property type="component" value="Unassembled WGS sequence"/>
</dbReference>
<dbReference type="STRING" id="1448318.A0A319E3Z9"/>
<evidence type="ECO:0000256" key="9">
    <source>
        <dbReference type="PROSITE-ProRule" id="PRU10141"/>
    </source>
</evidence>
<dbReference type="SUPFAM" id="SSF56112">
    <property type="entry name" value="Protein kinase-like (PK-like)"/>
    <property type="match status" value="1"/>
</dbReference>
<dbReference type="Gene3D" id="3.30.200.20">
    <property type="entry name" value="Phosphorylase Kinase, domain 1"/>
    <property type="match status" value="1"/>
</dbReference>
<dbReference type="InterPro" id="IPR011009">
    <property type="entry name" value="Kinase-like_dom_sf"/>
</dbReference>
<dbReference type="AlphaFoldDB" id="A0A319E3Z9"/>
<dbReference type="EC" id="2.7.11.1" evidence="1"/>
<dbReference type="InterPro" id="IPR000719">
    <property type="entry name" value="Prot_kinase_dom"/>
</dbReference>
<dbReference type="InterPro" id="IPR051334">
    <property type="entry name" value="SRPK"/>
</dbReference>
<dbReference type="Pfam" id="PF00069">
    <property type="entry name" value="Pkinase"/>
    <property type="match status" value="1"/>
</dbReference>
<dbReference type="GO" id="GO:0005737">
    <property type="term" value="C:cytoplasm"/>
    <property type="evidence" value="ECO:0007669"/>
    <property type="project" value="TreeGrafter"/>
</dbReference>
<dbReference type="VEuPathDB" id="FungiDB:BO78DRAFT_347128"/>
<dbReference type="PROSITE" id="PS00107">
    <property type="entry name" value="PROTEIN_KINASE_ATP"/>
    <property type="match status" value="1"/>
</dbReference>
<dbReference type="GO" id="GO:0000245">
    <property type="term" value="P:spliceosomal complex assembly"/>
    <property type="evidence" value="ECO:0007669"/>
    <property type="project" value="TreeGrafter"/>
</dbReference>
<dbReference type="GO" id="GO:0005524">
    <property type="term" value="F:ATP binding"/>
    <property type="evidence" value="ECO:0007669"/>
    <property type="project" value="UniProtKB-UniRule"/>
</dbReference>
<dbReference type="GO" id="GO:0005634">
    <property type="term" value="C:nucleus"/>
    <property type="evidence" value="ECO:0007669"/>
    <property type="project" value="TreeGrafter"/>
</dbReference>
<accession>A0A319E3Z9</accession>
<dbReference type="EMBL" id="KZ826365">
    <property type="protein sequence ID" value="PYI04806.1"/>
    <property type="molecule type" value="Genomic_DNA"/>
</dbReference>
<protein>
    <recommendedName>
        <fullName evidence="1">non-specific serine/threonine protein kinase</fullName>
        <ecNumber evidence="1">2.7.11.1</ecNumber>
    </recommendedName>
</protein>
<gene>
    <name evidence="12" type="ORF">BO78DRAFT_347128</name>
</gene>
<evidence type="ECO:0000313" key="13">
    <source>
        <dbReference type="Proteomes" id="UP000248423"/>
    </source>
</evidence>
<comment type="catalytic activity">
    <reaction evidence="7">
        <text>L-threonyl-[protein] + ATP = O-phospho-L-threonyl-[protein] + ADP + H(+)</text>
        <dbReference type="Rhea" id="RHEA:46608"/>
        <dbReference type="Rhea" id="RHEA-COMP:11060"/>
        <dbReference type="Rhea" id="RHEA-COMP:11605"/>
        <dbReference type="ChEBI" id="CHEBI:15378"/>
        <dbReference type="ChEBI" id="CHEBI:30013"/>
        <dbReference type="ChEBI" id="CHEBI:30616"/>
        <dbReference type="ChEBI" id="CHEBI:61977"/>
        <dbReference type="ChEBI" id="CHEBI:456216"/>
        <dbReference type="EC" id="2.7.11.1"/>
    </reaction>
</comment>
<keyword evidence="2" id="KW-0723">Serine/threonine-protein kinase</keyword>
<feature type="region of interest" description="Disordered" evidence="10">
    <location>
        <begin position="306"/>
        <end position="330"/>
    </location>
</feature>
<evidence type="ECO:0000256" key="3">
    <source>
        <dbReference type="ARBA" id="ARBA00022679"/>
    </source>
</evidence>
<dbReference type="Gene3D" id="1.10.510.10">
    <property type="entry name" value="Transferase(Phosphotransferase) domain 1"/>
    <property type="match status" value="1"/>
</dbReference>
<sequence>MAWYLNRSATRGIPKTLSLALLSHSPPICRVLHPAHISPTRLRLTASYSSITTTTTPPPPSQSHLPKYNWIDGAEDLERYQPGGYHPISISDVLHNRYHIVDKLGYGGYSTVWLAHDTHLSRYIAVKVGIADSHPHETKALRALSAPGASSVHPGFSSIPSPLDEFEVTGPNGTHPCYTMIPARCNLREVSYSRLFPLDVARALSGGLVLAIAYIHSQGYIHGDIHLRNILAKLPSSFDNLSIEKFYEEYGEPETYPVKQRNGDPLPPNVPAKAVSPLYLGINAGEFTLHDTQILLSDFGEAFSPTLQSRRGEDSHTPMPMRPPEARFEPQTPLSYSADIWSLAVAIWEILGMKAIFSMESPEEEVIAQQIHVLGPMPAAWFSQWEERSHFFYDDGRPVEGQEVWPAMDQAFEEGVRKYRQKKRVADFGDEETAAILDLMRRMLRFRPEERLTIDEVVGSEYERSLGVQKK</sequence>
<evidence type="ECO:0000256" key="4">
    <source>
        <dbReference type="ARBA" id="ARBA00022741"/>
    </source>
</evidence>